<evidence type="ECO:0000256" key="1">
    <source>
        <dbReference type="ARBA" id="ARBA00004635"/>
    </source>
</evidence>
<reference evidence="7 8" key="1">
    <citation type="submission" date="2017-12" db="EMBL/GenBank/DDBJ databases">
        <title>Genome sequence of the active heterotrophic nitrifier-denitrifier, Cupriavidus pauculus UM1.</title>
        <authorList>
            <person name="Putonti C."/>
            <person name="Castignetti D."/>
        </authorList>
    </citation>
    <scope>NUCLEOTIDE SEQUENCE [LARGE SCALE GENOMIC DNA]</scope>
    <source>
        <strain evidence="7 8">UM1</strain>
    </source>
</reference>
<evidence type="ECO:0000256" key="4">
    <source>
        <dbReference type="ARBA" id="ARBA00023136"/>
    </source>
</evidence>
<dbReference type="GO" id="GO:0016020">
    <property type="term" value="C:membrane"/>
    <property type="evidence" value="ECO:0007669"/>
    <property type="project" value="UniProtKB-SubCell"/>
</dbReference>
<name>A0A2N5C7Z3_9BURK</name>
<dbReference type="EMBL" id="PJRP01000012">
    <property type="protein sequence ID" value="PLP98329.1"/>
    <property type="molecule type" value="Genomic_DNA"/>
</dbReference>
<keyword evidence="6" id="KW-0449">Lipoprotein</keyword>
<dbReference type="PANTHER" id="PTHR30429">
    <property type="entry name" value="D-METHIONINE-BINDING LIPOPROTEIN METQ"/>
    <property type="match status" value="1"/>
</dbReference>
<dbReference type="AlphaFoldDB" id="A0A2N5C7Z3"/>
<dbReference type="RefSeq" id="WP_101683718.1">
    <property type="nucleotide sequence ID" value="NZ_PJRP01000012.1"/>
</dbReference>
<comment type="caution">
    <text evidence="7">The sequence shown here is derived from an EMBL/GenBank/DDBJ whole genome shotgun (WGS) entry which is preliminary data.</text>
</comment>
<keyword evidence="3" id="KW-0732">Signal</keyword>
<dbReference type="InterPro" id="IPR004872">
    <property type="entry name" value="Lipoprotein_NlpA"/>
</dbReference>
<dbReference type="Gene3D" id="3.40.190.10">
    <property type="entry name" value="Periplasmic binding protein-like II"/>
    <property type="match status" value="2"/>
</dbReference>
<evidence type="ECO:0000313" key="7">
    <source>
        <dbReference type="EMBL" id="PLP98329.1"/>
    </source>
</evidence>
<organism evidence="7 8">
    <name type="scientific">Cupriavidus pauculus</name>
    <dbReference type="NCBI Taxonomy" id="82633"/>
    <lineage>
        <taxon>Bacteria</taxon>
        <taxon>Pseudomonadati</taxon>
        <taxon>Pseudomonadota</taxon>
        <taxon>Betaproteobacteria</taxon>
        <taxon>Burkholderiales</taxon>
        <taxon>Burkholderiaceae</taxon>
        <taxon>Cupriavidus</taxon>
    </lineage>
</organism>
<dbReference type="PANTHER" id="PTHR30429:SF1">
    <property type="entry name" value="D-METHIONINE-BINDING LIPOPROTEIN METQ-RELATED"/>
    <property type="match status" value="1"/>
</dbReference>
<dbReference type="Pfam" id="PF03180">
    <property type="entry name" value="Lipoprotein_9"/>
    <property type="match status" value="1"/>
</dbReference>
<dbReference type="Proteomes" id="UP000234341">
    <property type="component" value="Unassembled WGS sequence"/>
</dbReference>
<dbReference type="SUPFAM" id="SSF53850">
    <property type="entry name" value="Periplasmic binding protein-like II"/>
    <property type="match status" value="1"/>
</dbReference>
<comment type="similarity">
    <text evidence="2">Belongs to the NlpA lipoprotein family.</text>
</comment>
<sequence>MVKPLLVAIGCVWALHLPARAETQVRVPPETRHVVRIGVVTQGDRELVEAASAANAGGAAQLLAVSLPDTAAVRKALRAQRIDASIAEDAPALAGDASVCAVVHTVTYPMGLYAGKIAALRQVPVNAVVAIPAARADQGRALLLLQNHGLIRIDGEAGLQPQVSDIIDNPRKLRFERLPAQRLAAALRSAALVALPYAAADAAGLAPARDALGIEDARVPWANVLAVRVADCRAGWVAQTVSALHAPAVKAFILTRFNDSVRRPW</sequence>
<gene>
    <name evidence="7" type="ORF">CYJ10_22790</name>
</gene>
<evidence type="ECO:0000256" key="2">
    <source>
        <dbReference type="ARBA" id="ARBA00008973"/>
    </source>
</evidence>
<accession>A0A2N5C7Z3</accession>
<evidence type="ECO:0000256" key="5">
    <source>
        <dbReference type="ARBA" id="ARBA00023139"/>
    </source>
</evidence>
<protein>
    <submittedName>
        <fullName evidence="7">Metal ABC transporter substrate-binding protein</fullName>
    </submittedName>
</protein>
<evidence type="ECO:0000256" key="6">
    <source>
        <dbReference type="ARBA" id="ARBA00023288"/>
    </source>
</evidence>
<dbReference type="OrthoDB" id="9812878at2"/>
<proteinExistence type="inferred from homology"/>
<comment type="subcellular location">
    <subcellularLocation>
        <location evidence="1">Membrane</location>
        <topology evidence="1">Lipid-anchor</topology>
    </subcellularLocation>
</comment>
<evidence type="ECO:0000256" key="3">
    <source>
        <dbReference type="ARBA" id="ARBA00022729"/>
    </source>
</evidence>
<keyword evidence="4" id="KW-0472">Membrane</keyword>
<evidence type="ECO:0000313" key="8">
    <source>
        <dbReference type="Proteomes" id="UP000234341"/>
    </source>
</evidence>
<keyword evidence="5" id="KW-0564">Palmitate</keyword>